<organism evidence="5 6">
    <name type="scientific">Venustampulla echinocandica</name>
    <dbReference type="NCBI Taxonomy" id="2656787"/>
    <lineage>
        <taxon>Eukaryota</taxon>
        <taxon>Fungi</taxon>
        <taxon>Dikarya</taxon>
        <taxon>Ascomycota</taxon>
        <taxon>Pezizomycotina</taxon>
        <taxon>Leotiomycetes</taxon>
        <taxon>Helotiales</taxon>
        <taxon>Pleuroascaceae</taxon>
        <taxon>Venustampulla</taxon>
    </lineage>
</organism>
<keyword evidence="6" id="KW-1185">Reference proteome</keyword>
<evidence type="ECO:0000256" key="2">
    <source>
        <dbReference type="ARBA" id="ARBA00022801"/>
    </source>
</evidence>
<dbReference type="SUPFAM" id="SSF53187">
    <property type="entry name" value="Zn-dependent exopeptidases"/>
    <property type="match status" value="1"/>
</dbReference>
<evidence type="ECO:0000259" key="3">
    <source>
        <dbReference type="Pfam" id="PF00291"/>
    </source>
</evidence>
<evidence type="ECO:0000313" key="6">
    <source>
        <dbReference type="Proteomes" id="UP000254866"/>
    </source>
</evidence>
<keyword evidence="2" id="KW-0378">Hydrolase</keyword>
<dbReference type="Gene3D" id="3.40.50.1100">
    <property type="match status" value="2"/>
</dbReference>
<dbReference type="PROSITE" id="PS00759">
    <property type="entry name" value="ARGE_DAPE_CPG2_2"/>
    <property type="match status" value="1"/>
</dbReference>
<dbReference type="EMBL" id="NPIC01000003">
    <property type="protein sequence ID" value="RDL37492.1"/>
    <property type="molecule type" value="Genomic_DNA"/>
</dbReference>
<feature type="domain" description="Peptidase M20 dimerisation" evidence="4">
    <location>
        <begin position="542"/>
        <end position="652"/>
    </location>
</feature>
<feature type="domain" description="Tryptophan synthase beta chain-like PALP" evidence="3">
    <location>
        <begin position="37"/>
        <end position="355"/>
    </location>
</feature>
<dbReference type="InterPro" id="IPR001261">
    <property type="entry name" value="ArgE/DapE_CS"/>
</dbReference>
<evidence type="ECO:0000256" key="1">
    <source>
        <dbReference type="ARBA" id="ARBA00006247"/>
    </source>
</evidence>
<evidence type="ECO:0000313" key="5">
    <source>
        <dbReference type="EMBL" id="RDL37492.1"/>
    </source>
</evidence>
<dbReference type="PANTHER" id="PTHR42937:SF1">
    <property type="entry name" value="DIAMINOPROPIONATE AMMONIA-LYASE"/>
    <property type="match status" value="1"/>
</dbReference>
<evidence type="ECO:0000259" key="4">
    <source>
        <dbReference type="Pfam" id="PF07687"/>
    </source>
</evidence>
<dbReference type="OrthoDB" id="10059875at2759"/>
<dbReference type="InterPro" id="IPR011650">
    <property type="entry name" value="Peptidase_M20_dimer"/>
</dbReference>
<comment type="similarity">
    <text evidence="1">Belongs to the peptidase M20A family.</text>
</comment>
<evidence type="ECO:0008006" key="7">
    <source>
        <dbReference type="Google" id="ProtNLM"/>
    </source>
</evidence>
<dbReference type="Proteomes" id="UP000254866">
    <property type="component" value="Unassembled WGS sequence"/>
</dbReference>
<dbReference type="SUPFAM" id="SSF55031">
    <property type="entry name" value="Bacterial exopeptidase dimerisation domain"/>
    <property type="match status" value="1"/>
</dbReference>
<dbReference type="Gene3D" id="3.40.630.10">
    <property type="entry name" value="Zn peptidases"/>
    <property type="match status" value="1"/>
</dbReference>
<dbReference type="SUPFAM" id="SSF53686">
    <property type="entry name" value="Tryptophan synthase beta subunit-like PLP-dependent enzymes"/>
    <property type="match status" value="1"/>
</dbReference>
<dbReference type="Pfam" id="PF00291">
    <property type="entry name" value="PALP"/>
    <property type="match status" value="1"/>
</dbReference>
<dbReference type="Pfam" id="PF01546">
    <property type="entry name" value="Peptidase_M20"/>
    <property type="match status" value="1"/>
</dbReference>
<dbReference type="GO" id="GO:0016787">
    <property type="term" value="F:hydrolase activity"/>
    <property type="evidence" value="ECO:0007669"/>
    <property type="project" value="UniProtKB-KW"/>
</dbReference>
<dbReference type="PROSITE" id="PS00758">
    <property type="entry name" value="ARGE_DAPE_CPG2_1"/>
    <property type="match status" value="1"/>
</dbReference>
<dbReference type="CDD" id="cd00640">
    <property type="entry name" value="Trp-synth-beta_II"/>
    <property type="match status" value="1"/>
</dbReference>
<dbReference type="InterPro" id="IPR036264">
    <property type="entry name" value="Bact_exopeptidase_dim_dom"/>
</dbReference>
<dbReference type="InterPro" id="IPR036052">
    <property type="entry name" value="TrpB-like_PALP_sf"/>
</dbReference>
<gene>
    <name evidence="5" type="ORF">BP5553_04925</name>
</gene>
<comment type="caution">
    <text evidence="5">The sequence shown here is derived from an EMBL/GenBank/DDBJ whole genome shotgun (WGS) entry which is preliminary data.</text>
</comment>
<protein>
    <recommendedName>
        <fullName evidence="7">Succinyl-diaminopimelate desuccinylase</fullName>
    </recommendedName>
</protein>
<dbReference type="Pfam" id="PF07687">
    <property type="entry name" value="M20_dimer"/>
    <property type="match status" value="1"/>
</dbReference>
<dbReference type="PANTHER" id="PTHR42937">
    <property type="match status" value="1"/>
</dbReference>
<sequence length="753" mass="80321">MTAHRRPVYFNPGARSWVAEPFQSAELAENFHRKLRGYQKSPLVSLDGVAEEVGVGSVNIKDETNRIGLPSFKVLGASWGAFRAVTLQLGLPLDSTIEEVKTRLSEQPIPLYAATQGNHGRAVARMGAILAVPVEIHVPADMRAETIAFIKGEGAAVIVSKGQYDDAMMEAQAASQQNKGILVQDVAFDGNEDIPKWIVEGYSTMMREIDDQLNGQQVDLVICPVGAGSLAQAAITHCKAAGRSTAFMTVESDTAGCLWKSLTQGESVVETTSATIMAGLNCGTLSKAAWPPLKSGTDASLTISDYEAHRASLDLQKRGIAAGPCGAAALAALRRLDESDKARLGLNQKSVIVLLCTEGTTTYNIPKDVSSDDVISLTQTLVQINSSNPDLGSIGGPGETALAQYVTAWLRHREIESHWIEPIAGRPSVVGVVRGSGGGKSIMFNGHLDTVTLLGYDGDALSGDVVNGNIYGRGSADMKSGLAAAMVALVNAKGLGLKGDVILAAVADEEGESIGTEHVIEAGWRADAAIVAEPTDMAVINTHKGFAIFEVDIYGVASHGSRADLGVDAICKAGYFLVELDRHAQELQDRFDQNNKPETGAPNIHCGVIKGGEEVSSYPAKCTISIDRRTIAGETPITVRDELLSILEKLAVTVPNFKFELRNTFSRSPYFIARDHPFLNLVVEQATKSIGTAPSIRGEPYWTDMALLSDVGIPGVIWGPKGYGLHAKTEWVEIESVRQLAEAFVAIEADFCK</sequence>
<accession>A0A370TPQ1</accession>
<dbReference type="AlphaFoldDB" id="A0A370TPQ1"/>
<dbReference type="InterPro" id="IPR002933">
    <property type="entry name" value="Peptidase_M20"/>
</dbReference>
<proteinExistence type="inferred from homology"/>
<dbReference type="GeneID" id="43597774"/>
<dbReference type="RefSeq" id="XP_031870148.1">
    <property type="nucleotide sequence ID" value="XM_032013548.1"/>
</dbReference>
<name>A0A370TPQ1_9HELO</name>
<dbReference type="InterPro" id="IPR001926">
    <property type="entry name" value="TrpB-like_PALP"/>
</dbReference>
<dbReference type="Gene3D" id="3.30.70.360">
    <property type="match status" value="1"/>
</dbReference>
<reference evidence="5 6" key="1">
    <citation type="journal article" date="2018" name="IMA Fungus">
        <title>IMA Genome-F 9: Draft genome sequence of Annulohypoxylon stygium, Aspergillus mulundensis, Berkeleyomyces basicola (syn. Thielaviopsis basicola), Ceratocystis smalleyi, two Cercospora beticola strains, Coleophoma cylindrospora, Fusarium fracticaudum, Phialophora cf. hyalina, and Morchella septimelata.</title>
        <authorList>
            <person name="Wingfield B.D."/>
            <person name="Bills G.F."/>
            <person name="Dong Y."/>
            <person name="Huang W."/>
            <person name="Nel W.J."/>
            <person name="Swalarsk-Parry B.S."/>
            <person name="Vaghefi N."/>
            <person name="Wilken P.M."/>
            <person name="An Z."/>
            <person name="de Beer Z.W."/>
            <person name="De Vos L."/>
            <person name="Chen L."/>
            <person name="Duong T.A."/>
            <person name="Gao Y."/>
            <person name="Hammerbacher A."/>
            <person name="Kikkert J.R."/>
            <person name="Li Y."/>
            <person name="Li H."/>
            <person name="Li K."/>
            <person name="Li Q."/>
            <person name="Liu X."/>
            <person name="Ma X."/>
            <person name="Naidoo K."/>
            <person name="Pethybridge S.J."/>
            <person name="Sun J."/>
            <person name="Steenkamp E.T."/>
            <person name="van der Nest M.A."/>
            <person name="van Wyk S."/>
            <person name="Wingfield M.J."/>
            <person name="Xiong C."/>
            <person name="Yue Q."/>
            <person name="Zhang X."/>
        </authorList>
    </citation>
    <scope>NUCLEOTIDE SEQUENCE [LARGE SCALE GENOMIC DNA]</scope>
    <source>
        <strain evidence="5 6">BP 5553</strain>
    </source>
</reference>
<dbReference type="STRING" id="2656787.A0A370TPQ1"/>